<feature type="chain" id="PRO_5012588408" evidence="2">
    <location>
        <begin position="24"/>
        <end position="283"/>
    </location>
</feature>
<evidence type="ECO:0000313" key="3">
    <source>
        <dbReference type="EMBL" id="CRG95246.1"/>
    </source>
</evidence>
<keyword evidence="2" id="KW-0732">Signal</keyword>
<organism evidence="3 4">
    <name type="scientific">Plasmodium gallinaceum</name>
    <dbReference type="NCBI Taxonomy" id="5849"/>
    <lineage>
        <taxon>Eukaryota</taxon>
        <taxon>Sar</taxon>
        <taxon>Alveolata</taxon>
        <taxon>Apicomplexa</taxon>
        <taxon>Aconoidasida</taxon>
        <taxon>Haemosporida</taxon>
        <taxon>Plasmodiidae</taxon>
        <taxon>Plasmodium</taxon>
        <taxon>Plasmodium (Haemamoeba)</taxon>
    </lineage>
</organism>
<proteinExistence type="predicted"/>
<dbReference type="RefSeq" id="XP_028528057.1">
    <property type="nucleotide sequence ID" value="XM_028671401.1"/>
</dbReference>
<dbReference type="Proteomes" id="UP000220797">
    <property type="component" value="Unassembled WGS sequence"/>
</dbReference>
<evidence type="ECO:0000256" key="1">
    <source>
        <dbReference type="SAM" id="Phobius"/>
    </source>
</evidence>
<name>A0A1J1GSG2_PLAGA</name>
<evidence type="ECO:0000256" key="2">
    <source>
        <dbReference type="SAM" id="SignalP"/>
    </source>
</evidence>
<dbReference type="EMBL" id="CVMV01000033">
    <property type="protein sequence ID" value="CRG95246.1"/>
    <property type="molecule type" value="Genomic_DNA"/>
</dbReference>
<gene>
    <name evidence="3" type="ORF">PGAL8A_00001100</name>
</gene>
<feature type="transmembrane region" description="Helical" evidence="1">
    <location>
        <begin position="254"/>
        <end position="275"/>
    </location>
</feature>
<keyword evidence="1" id="KW-0472">Membrane</keyword>
<sequence>MRKNICWIFFVIFPFILFGTVLSNQEDVPTLPKEPINGNGELTEASEGRFHLRSTPDNEVLVARVKGYKSALIVQGRKLNNIKKSLDEIQTYVTNKLASIYWERTSPTQLTREEYMKEFEKFNEFYNEKMHTFDNLRNNNVVEHSKFIKYHKDLSRRINNLKVLSTEVLTEYNEVMKISKQNIELIYLNQSLCNIIQDYLNYLGKKRVDTLNATVEPLQPLSTDSSYETNSTENPPEVVEEVNISNGSNGLTKVMVIIGVLGGLCVCIGAGYFIYTKKLMNTS</sequence>
<comment type="caution">
    <text evidence="3">The sequence shown here is derived from an EMBL/GenBank/DDBJ whole genome shotgun (WGS) entry which is preliminary data.</text>
</comment>
<keyword evidence="1" id="KW-1133">Transmembrane helix</keyword>
<reference evidence="3" key="1">
    <citation type="submission" date="2015-04" db="EMBL/GenBank/DDBJ databases">
        <authorList>
            <consortium name="Pathogen Informatics"/>
        </authorList>
    </citation>
    <scope>NUCLEOTIDE SEQUENCE [LARGE SCALE GENOMIC DNA]</scope>
    <source>
        <strain evidence="3">8A</strain>
    </source>
</reference>
<keyword evidence="4" id="KW-1185">Reference proteome</keyword>
<dbReference type="OMA" id="ASIYWER"/>
<keyword evidence="1" id="KW-0812">Transmembrane</keyword>
<accession>A0A1J1GSG2</accession>
<protein>
    <submittedName>
        <fullName evidence="3">Uncharacterized protein</fullName>
    </submittedName>
</protein>
<dbReference type="OrthoDB" id="10544789at2759"/>
<dbReference type="GeneID" id="39728533"/>
<feature type="signal peptide" evidence="2">
    <location>
        <begin position="1"/>
        <end position="23"/>
    </location>
</feature>
<dbReference type="VEuPathDB" id="PlasmoDB:PGAL8A_00001100"/>
<dbReference type="AlphaFoldDB" id="A0A1J1GSG2"/>
<evidence type="ECO:0000313" key="4">
    <source>
        <dbReference type="Proteomes" id="UP000220797"/>
    </source>
</evidence>